<organism evidence="2 3">
    <name type="scientific">Trametes pubescens</name>
    <name type="common">White-rot fungus</name>
    <dbReference type="NCBI Taxonomy" id="154538"/>
    <lineage>
        <taxon>Eukaryota</taxon>
        <taxon>Fungi</taxon>
        <taxon>Dikarya</taxon>
        <taxon>Basidiomycota</taxon>
        <taxon>Agaricomycotina</taxon>
        <taxon>Agaricomycetes</taxon>
        <taxon>Polyporales</taxon>
        <taxon>Polyporaceae</taxon>
        <taxon>Trametes</taxon>
    </lineage>
</organism>
<dbReference type="EMBL" id="MNAD01001008">
    <property type="protein sequence ID" value="OJT08889.1"/>
    <property type="molecule type" value="Genomic_DNA"/>
</dbReference>
<evidence type="ECO:0000313" key="2">
    <source>
        <dbReference type="EMBL" id="OJT08889.1"/>
    </source>
</evidence>
<feature type="compositionally biased region" description="Low complexity" evidence="1">
    <location>
        <begin position="107"/>
        <end position="125"/>
    </location>
</feature>
<sequence length="355" mass="37468">MTSPLRALSPGSSLSSYDYFSSHSRRASRDASSDESYGTVSDDASSDDEIVLSFSDISALDVLSQRGDDPRSPAVFSDDEFVIMSRPRTPREDDLATTFSALSVGPSGARSALQSSASSSSSSSKSSRRRVKKKRAAAAAPDNGVPAPSASPVKASKASPKSQSPSKARRRAKRASARSASVQSFAALAGLGDRPIVDDVSEAGTEYPAVYVPPAVYESAQTFVSSERAVARVLSADPSIKAGIPKLAFLQALIIELGLCPTVSEQTEVAAVSSSFFSLPSLPNSMRAAKALLKSQVFLNVRDYLAVRSQGVDALRSVMHPSRSALLRDIRGGRKEPVKSVKESGLGVLLVTCYR</sequence>
<comment type="caution">
    <text evidence="2">The sequence shown here is derived from an EMBL/GenBank/DDBJ whole genome shotgun (WGS) entry which is preliminary data.</text>
</comment>
<keyword evidence="3" id="KW-1185">Reference proteome</keyword>
<evidence type="ECO:0000256" key="1">
    <source>
        <dbReference type="SAM" id="MobiDB-lite"/>
    </source>
</evidence>
<gene>
    <name evidence="2" type="ORF">TRAPUB_240</name>
</gene>
<protein>
    <submittedName>
        <fullName evidence="2">Uncharacterized protein</fullName>
    </submittedName>
</protein>
<feature type="compositionally biased region" description="Low complexity" evidence="1">
    <location>
        <begin position="146"/>
        <end position="166"/>
    </location>
</feature>
<reference evidence="2 3" key="1">
    <citation type="submission" date="2016-10" db="EMBL/GenBank/DDBJ databases">
        <title>Genome sequence of the basidiomycete white-rot fungus Trametes pubescens.</title>
        <authorList>
            <person name="Makela M.R."/>
            <person name="Granchi Z."/>
            <person name="Peng M."/>
            <person name="De Vries R.P."/>
            <person name="Grigoriev I."/>
            <person name="Riley R."/>
            <person name="Hilden K."/>
        </authorList>
    </citation>
    <scope>NUCLEOTIDE SEQUENCE [LARGE SCALE GENOMIC DNA]</scope>
    <source>
        <strain evidence="2 3">FBCC735</strain>
    </source>
</reference>
<dbReference type="OMA" id="TIEDNHQ"/>
<feature type="compositionally biased region" description="Basic residues" evidence="1">
    <location>
        <begin position="126"/>
        <end position="136"/>
    </location>
</feature>
<proteinExistence type="predicted"/>
<name>A0A1M2VMQ8_TRAPU</name>
<feature type="region of interest" description="Disordered" evidence="1">
    <location>
        <begin position="24"/>
        <end position="45"/>
    </location>
</feature>
<dbReference type="AlphaFoldDB" id="A0A1M2VMQ8"/>
<feature type="compositionally biased region" description="Basic residues" evidence="1">
    <location>
        <begin position="167"/>
        <end position="176"/>
    </location>
</feature>
<evidence type="ECO:0000313" key="3">
    <source>
        <dbReference type="Proteomes" id="UP000184267"/>
    </source>
</evidence>
<accession>A0A1M2VMQ8</accession>
<feature type="region of interest" description="Disordered" evidence="1">
    <location>
        <begin position="62"/>
        <end position="179"/>
    </location>
</feature>
<dbReference type="Proteomes" id="UP000184267">
    <property type="component" value="Unassembled WGS sequence"/>
</dbReference>
<dbReference type="OrthoDB" id="2596481at2759"/>